<evidence type="ECO:0000256" key="2">
    <source>
        <dbReference type="SAM" id="MobiDB-lite"/>
    </source>
</evidence>
<dbReference type="GO" id="GO:0006974">
    <property type="term" value="P:DNA damage response"/>
    <property type="evidence" value="ECO:0007669"/>
    <property type="project" value="InterPro"/>
</dbReference>
<dbReference type="GO" id="GO:0005759">
    <property type="term" value="C:mitochondrial matrix"/>
    <property type="evidence" value="ECO:0007669"/>
    <property type="project" value="TreeGrafter"/>
</dbReference>
<evidence type="ECO:0000256" key="1">
    <source>
        <dbReference type="ARBA" id="ARBA00001954"/>
    </source>
</evidence>
<dbReference type="EMBL" id="CAJNOR010000192">
    <property type="protein sequence ID" value="CAF0834578.1"/>
    <property type="molecule type" value="Genomic_DNA"/>
</dbReference>
<comment type="caution">
    <text evidence="3">The sequence shown here is derived from an EMBL/GenBank/DDBJ whole genome shotgun (WGS) entry which is preliminary data.</text>
</comment>
<dbReference type="AlphaFoldDB" id="A0A813UTC1"/>
<keyword evidence="4" id="KW-1185">Reference proteome</keyword>
<dbReference type="Proteomes" id="UP000663828">
    <property type="component" value="Unassembled WGS sequence"/>
</dbReference>
<feature type="region of interest" description="Disordered" evidence="2">
    <location>
        <begin position="22"/>
        <end position="42"/>
    </location>
</feature>
<accession>A0A813UTC1</accession>
<dbReference type="Pfam" id="PF15375">
    <property type="entry name" value="FSAF1"/>
    <property type="match status" value="1"/>
</dbReference>
<dbReference type="GO" id="GO:0006631">
    <property type="term" value="P:fatty acid metabolic process"/>
    <property type="evidence" value="ECO:0007669"/>
    <property type="project" value="TreeGrafter"/>
</dbReference>
<dbReference type="PANTHER" id="PTHR21052">
    <property type="entry name" value="SPERMATOGENESIS ASSOCIATED 11-RELATED"/>
    <property type="match status" value="1"/>
</dbReference>
<dbReference type="Gene3D" id="2.60.120.590">
    <property type="entry name" value="Alpha-ketoglutarate-dependent dioxygenase AlkB-like"/>
    <property type="match status" value="1"/>
</dbReference>
<dbReference type="InterPro" id="IPR037151">
    <property type="entry name" value="AlkB-like_sf"/>
</dbReference>
<organism evidence="3 4">
    <name type="scientific">Adineta ricciae</name>
    <name type="common">Rotifer</name>
    <dbReference type="NCBI Taxonomy" id="249248"/>
    <lineage>
        <taxon>Eukaryota</taxon>
        <taxon>Metazoa</taxon>
        <taxon>Spiralia</taxon>
        <taxon>Gnathifera</taxon>
        <taxon>Rotifera</taxon>
        <taxon>Eurotatoria</taxon>
        <taxon>Bdelloidea</taxon>
        <taxon>Adinetida</taxon>
        <taxon>Adinetidae</taxon>
        <taxon>Adineta</taxon>
    </lineage>
</organism>
<gene>
    <name evidence="3" type="ORF">XAT740_LOCUS4640</name>
</gene>
<feature type="compositionally biased region" description="Basic residues" evidence="2">
    <location>
        <begin position="27"/>
        <end position="38"/>
    </location>
</feature>
<dbReference type="SUPFAM" id="SSF51197">
    <property type="entry name" value="Clavaminate synthase-like"/>
    <property type="match status" value="1"/>
</dbReference>
<proteinExistence type="predicted"/>
<dbReference type="PANTHER" id="PTHR21052:SF0">
    <property type="entry name" value="ALPHA-KETOGLUTARATE-DEPENDENT DIOXYGENASE ALKB HOMOLOG 7, MITOCHONDRIAL"/>
    <property type="match status" value="1"/>
</dbReference>
<dbReference type="InterPro" id="IPR032870">
    <property type="entry name" value="ALKBH7-like"/>
</dbReference>
<name>A0A813UTC1_ADIRI</name>
<protein>
    <submittedName>
        <fullName evidence="3">Uncharacterized protein</fullName>
    </submittedName>
</protein>
<evidence type="ECO:0000313" key="3">
    <source>
        <dbReference type="EMBL" id="CAF0834578.1"/>
    </source>
</evidence>
<dbReference type="InterPro" id="IPR027973">
    <property type="entry name" value="FSAF1-like"/>
</dbReference>
<sequence>MSRHVDDIKTILFDEPDFDSDEEVKSKNARRKEKKKLKTQTEVKKKPQVETIVFRDPAKRKKLMNKPTAPISTPDNVEFDLEKARFDVHKFGIKGFEKSKYEDARVALAVSLGAKPPKQKFINYRELIEQNRAKKQKEKEDEENARLLGDLFHKNPNSSKKPFQRAKQKRIGEGDVGSMRFSSVGKFQGGVLKLSEKEISKIEILTISDRMILGGIMIKQLMKQHLHRLYSSQTNSPYIVYGSQKTADLFHKQPSSLRVVNDYLTDDEYNNLLKEVDGFMKRKRYEYSHWDGAIHGYREAEKTEWTQENQQVLSRIRQFAFDDPTQTLVHVHVLDIAKDGYIKPHIDAIRYCGTTIAGLSFLSTSVMRLVHKDDKSMTVDLLLKPKSLYILKDFARFDFTHEILKNEQSYFNNVHIPRNRRISIMCRNLPLDPTAG</sequence>
<comment type="cofactor">
    <cofactor evidence="1">
        <name>Fe(2+)</name>
        <dbReference type="ChEBI" id="CHEBI:29033"/>
    </cofactor>
</comment>
<evidence type="ECO:0000313" key="4">
    <source>
        <dbReference type="Proteomes" id="UP000663828"/>
    </source>
</evidence>
<reference evidence="3" key="1">
    <citation type="submission" date="2021-02" db="EMBL/GenBank/DDBJ databases">
        <authorList>
            <person name="Nowell W R."/>
        </authorList>
    </citation>
    <scope>NUCLEOTIDE SEQUENCE</scope>
</reference>